<evidence type="ECO:0000313" key="2">
    <source>
        <dbReference type="EMBL" id="EGH24960.1"/>
    </source>
</evidence>
<keyword evidence="1" id="KW-0472">Membrane</keyword>
<accession>A0A656GI31</accession>
<comment type="caution">
    <text evidence="2">The sequence shown here is derived from an EMBL/GenBank/DDBJ whole genome shotgun (WGS) entry which is preliminary data.</text>
</comment>
<proteinExistence type="predicted"/>
<evidence type="ECO:0000313" key="3">
    <source>
        <dbReference type="Proteomes" id="UP000003465"/>
    </source>
</evidence>
<dbReference type="Proteomes" id="UP000003465">
    <property type="component" value="Unassembled WGS sequence"/>
</dbReference>
<protein>
    <submittedName>
        <fullName evidence="2">Putative general secretion pathway protein N</fullName>
    </submittedName>
</protein>
<feature type="transmembrane region" description="Helical" evidence="1">
    <location>
        <begin position="12"/>
        <end position="33"/>
    </location>
</feature>
<reference evidence="2 3" key="1">
    <citation type="journal article" date="2011" name="PLoS Pathog.">
        <title>Dynamic evolution of pathogenicity revealed by sequencing and comparative genomics of 19 Pseudomonas syringae isolates.</title>
        <authorList>
            <person name="Baltrus D.A."/>
            <person name="Nishimura M.T."/>
            <person name="Romanchuk A."/>
            <person name="Chang J.H."/>
            <person name="Mukhtar M.S."/>
            <person name="Cherkis K."/>
            <person name="Roach J."/>
            <person name="Grant S.R."/>
            <person name="Jones C.D."/>
            <person name="Dangl J.L."/>
        </authorList>
    </citation>
    <scope>NUCLEOTIDE SEQUENCE [LARGE SCALE GENOMIC DNA]</scope>
    <source>
        <strain evidence="2 3">301020</strain>
    </source>
</reference>
<organism evidence="2 3">
    <name type="scientific">Pseudomonas amygdali pv. mori str. 301020</name>
    <dbReference type="NCBI Taxonomy" id="629261"/>
    <lineage>
        <taxon>Bacteria</taxon>
        <taxon>Pseudomonadati</taxon>
        <taxon>Pseudomonadota</taxon>
        <taxon>Gammaproteobacteria</taxon>
        <taxon>Pseudomonadales</taxon>
        <taxon>Pseudomonadaceae</taxon>
        <taxon>Pseudomonas</taxon>
        <taxon>Pseudomonas amygdali</taxon>
    </lineage>
</organism>
<keyword evidence="1" id="KW-1133">Transmembrane helix</keyword>
<dbReference type="EMBL" id="AEAG01001072">
    <property type="protein sequence ID" value="EGH24960.1"/>
    <property type="molecule type" value="Genomic_DNA"/>
</dbReference>
<dbReference type="AlphaFoldDB" id="A0A656GI31"/>
<evidence type="ECO:0000256" key="1">
    <source>
        <dbReference type="SAM" id="Phobius"/>
    </source>
</evidence>
<sequence>MNKHQEILKAVAPLAYTAGLLGMLWILFFCGIGSQLNWPEIKRTPQVLTIAPRQVEAAEISPSLEKYTKIWSEPLFTPGRIPDKIDIAPEPVKPVPSMTGYVLTGVIVTQQFKIALLKASTGEVLSIKEGQLLPNGWRLDKISERQIELVYEQDRRTIEILIPKLPLRLP</sequence>
<gene>
    <name evidence="2" type="ORF">PSYMO_27289</name>
</gene>
<name>A0A656GI31_PSEA0</name>
<keyword evidence="1" id="KW-0812">Transmembrane</keyword>